<accession>A0A0U3B0D9</accession>
<dbReference type="RefSeq" id="WP_062475007.1">
    <property type="nucleotide sequence ID" value="NZ_CP013650.1"/>
</dbReference>
<keyword evidence="5" id="KW-1185">Reference proteome</keyword>
<dbReference type="Proteomes" id="UP000068447">
    <property type="component" value="Chromosome"/>
</dbReference>
<dbReference type="GO" id="GO:0006152">
    <property type="term" value="P:purine nucleoside catabolic process"/>
    <property type="evidence" value="ECO:0007669"/>
    <property type="project" value="TreeGrafter"/>
</dbReference>
<evidence type="ECO:0000259" key="3">
    <source>
        <dbReference type="Pfam" id="PF01156"/>
    </source>
</evidence>
<evidence type="ECO:0000313" key="5">
    <source>
        <dbReference type="Proteomes" id="UP000068447"/>
    </source>
</evidence>
<organism evidence="4 5">
    <name type="scientific">Lacimicrobium alkaliphilum</name>
    <dbReference type="NCBI Taxonomy" id="1526571"/>
    <lineage>
        <taxon>Bacteria</taxon>
        <taxon>Pseudomonadati</taxon>
        <taxon>Pseudomonadota</taxon>
        <taxon>Gammaproteobacteria</taxon>
        <taxon>Alteromonadales</taxon>
        <taxon>Alteromonadaceae</taxon>
        <taxon>Lacimicrobium</taxon>
    </lineage>
</organism>
<evidence type="ECO:0000313" key="4">
    <source>
        <dbReference type="EMBL" id="ALS96937.1"/>
    </source>
</evidence>
<dbReference type="EMBL" id="CP013650">
    <property type="protein sequence ID" value="ALS96937.1"/>
    <property type="molecule type" value="Genomic_DNA"/>
</dbReference>
<dbReference type="Gene3D" id="3.90.245.10">
    <property type="entry name" value="Ribonucleoside hydrolase-like"/>
    <property type="match status" value="1"/>
</dbReference>
<dbReference type="PANTHER" id="PTHR12304">
    <property type="entry name" value="INOSINE-URIDINE PREFERRING NUCLEOSIDE HYDROLASE"/>
    <property type="match status" value="1"/>
</dbReference>
<name>A0A0U3B0D9_9ALTE</name>
<dbReference type="PANTHER" id="PTHR12304:SF4">
    <property type="entry name" value="URIDINE NUCLEOSIDASE"/>
    <property type="match status" value="1"/>
</dbReference>
<evidence type="ECO:0000256" key="2">
    <source>
        <dbReference type="ARBA" id="ARBA00023295"/>
    </source>
</evidence>
<sequence length="319" mass="34455">MTKKIIIDTDPGVDDALAIMLAFNSPELNVIGLTTVFGNVAVERSTANALILSEFASYPVPVYQGQGTPMQRDTPNYPDFVHGADGFGNIDWPASDKQAESQNAVDFIIQQVRANPGQISLVALGPLTNLGKALEQAPDIAGLVEEVVIMGGAVHTSGNVSPVAEANIIGDPHAADKVMTARWPLVMVGLDVTSQVLLSKEHTAAIAEANPRQGELLYRACDFYIDYYRDELGIPGCMVHDPSTIAYLIDSSLFEILSGPIRVATDGLAMGQTIFAPAGRRYPYPGWENKPNQQVCFKVDKQRVLDLLIDRLSHPPSLD</sequence>
<evidence type="ECO:0000256" key="1">
    <source>
        <dbReference type="ARBA" id="ARBA00022801"/>
    </source>
</evidence>
<dbReference type="GO" id="GO:0005829">
    <property type="term" value="C:cytosol"/>
    <property type="evidence" value="ECO:0007669"/>
    <property type="project" value="TreeGrafter"/>
</dbReference>
<dbReference type="InterPro" id="IPR023186">
    <property type="entry name" value="IUNH"/>
</dbReference>
<keyword evidence="1 4" id="KW-0378">Hydrolase</keyword>
<dbReference type="InterPro" id="IPR036452">
    <property type="entry name" value="Ribo_hydro-like"/>
</dbReference>
<dbReference type="OrthoDB" id="9797882at2"/>
<reference evidence="4 5" key="1">
    <citation type="submission" date="2015-12" db="EMBL/GenBank/DDBJ databases">
        <title>Complete genome of Lacimicrobium alkaliphilum KCTC 32984.</title>
        <authorList>
            <person name="Kim S.-G."/>
            <person name="Lee Y.-J."/>
        </authorList>
    </citation>
    <scope>NUCLEOTIDE SEQUENCE [LARGE SCALE GENOMIC DNA]</scope>
    <source>
        <strain evidence="4 5">YelD216</strain>
    </source>
</reference>
<dbReference type="CDD" id="cd02650">
    <property type="entry name" value="nuc_hydro_CaPnhB"/>
    <property type="match status" value="1"/>
</dbReference>
<dbReference type="STRING" id="1526571.AT746_00685"/>
<dbReference type="AlphaFoldDB" id="A0A0U3B0D9"/>
<dbReference type="InterPro" id="IPR001910">
    <property type="entry name" value="Inosine/uridine_hydrolase_dom"/>
</dbReference>
<dbReference type="GO" id="GO:0008477">
    <property type="term" value="F:purine nucleosidase activity"/>
    <property type="evidence" value="ECO:0007669"/>
    <property type="project" value="TreeGrafter"/>
</dbReference>
<proteinExistence type="predicted"/>
<protein>
    <submittedName>
        <fullName evidence="4">Nucleoside hydrolase</fullName>
    </submittedName>
</protein>
<feature type="domain" description="Inosine/uridine-preferring nucleoside hydrolase" evidence="3">
    <location>
        <begin position="5"/>
        <end position="305"/>
    </location>
</feature>
<keyword evidence="2" id="KW-0326">Glycosidase</keyword>
<dbReference type="SUPFAM" id="SSF53590">
    <property type="entry name" value="Nucleoside hydrolase"/>
    <property type="match status" value="1"/>
</dbReference>
<dbReference type="Pfam" id="PF01156">
    <property type="entry name" value="IU_nuc_hydro"/>
    <property type="match status" value="1"/>
</dbReference>
<gene>
    <name evidence="4" type="ORF">AT746_00685</name>
</gene>
<dbReference type="KEGG" id="lal:AT746_00685"/>